<dbReference type="KEGG" id="bcef:BcrFT9_00447"/>
<dbReference type="PATRIC" id="fig|1396.419.peg.5329"/>
<evidence type="ECO:0000313" key="5">
    <source>
        <dbReference type="Proteomes" id="UP000190641"/>
    </source>
</evidence>
<dbReference type="AlphaFoldDB" id="A0A063CE62"/>
<dbReference type="EMBL" id="LOMT01000095">
    <property type="protein sequence ID" value="KXX97150.1"/>
    <property type="molecule type" value="Genomic_DNA"/>
</dbReference>
<name>A0A063CE62_BACCE</name>
<dbReference type="GeneID" id="93010602"/>
<comment type="caution">
    <text evidence="2">The sequence shown here is derived from an EMBL/GenBank/DDBJ whole genome shotgun (WGS) entry which is preliminary data.</text>
</comment>
<proteinExistence type="predicted"/>
<evidence type="ECO:0000313" key="4">
    <source>
        <dbReference type="Proteomes" id="UP000075591"/>
    </source>
</evidence>
<evidence type="ECO:0000313" key="3">
    <source>
        <dbReference type="EMBL" id="OOR74044.1"/>
    </source>
</evidence>
<dbReference type="RefSeq" id="WP_001990596.1">
    <property type="nucleotide sequence ID" value="NZ_CP085506.1"/>
</dbReference>
<reference evidence="3 5" key="2">
    <citation type="submission" date="2017-01" db="EMBL/GenBank/DDBJ databases">
        <title>Bacillus cereus isolates.</title>
        <authorList>
            <person name="Beno S.M."/>
        </authorList>
    </citation>
    <scope>NUCLEOTIDE SEQUENCE [LARGE SCALE GENOMIC DNA]</scope>
    <source>
        <strain evidence="3 5">FSL K6-1030</strain>
    </source>
</reference>
<gene>
    <name evidence="2" type="ORF">AT274_21200</name>
    <name evidence="3" type="ORF">BLX06_16035</name>
</gene>
<reference evidence="2 4" key="1">
    <citation type="submission" date="2015-12" db="EMBL/GenBank/DDBJ databases">
        <title>Bacillus cereus Group isolate.</title>
        <authorList>
            <person name="Kovac J."/>
        </authorList>
    </citation>
    <scope>NUCLEOTIDE SEQUENCE [LARGE SCALE GENOMIC DNA]</scope>
    <source>
        <strain evidence="2 4">FSL W8-0275</strain>
    </source>
</reference>
<dbReference type="Proteomes" id="UP000190641">
    <property type="component" value="Unassembled WGS sequence"/>
</dbReference>
<dbReference type="EMBL" id="MUAU01000049">
    <property type="protein sequence ID" value="OOR74044.1"/>
    <property type="molecule type" value="Genomic_DNA"/>
</dbReference>
<protein>
    <submittedName>
        <fullName evidence="2">Uncharacterized protein</fullName>
    </submittedName>
</protein>
<dbReference type="Proteomes" id="UP000075591">
    <property type="component" value="Unassembled WGS sequence"/>
</dbReference>
<sequence length="265" mass="30063">MKRVYSICLSTMVSFILLFPNMSFAKTTVETKMPSSVLNISKDNTFPNDAQDLPRLQPSKFAQELLKTANIKIENPDLIRMFNETTISNAPLAVGYRAKIYLGQWALHYESIDTSINWEYKQVNRNVYDNRGGDRLYPLRYKQETQKTVEGDLTADMKDAADVKKMMLLKALEKVQLPLSFKTTIGYGTGHERVYNISPSQLGYLYAYTPAVNEKGKVTFGEVYLVLKGNQKRLVVKNITSQGIGAAIPIHDHLFFKFISSSHSQ</sequence>
<evidence type="ECO:0000313" key="2">
    <source>
        <dbReference type="EMBL" id="KXX97150.1"/>
    </source>
</evidence>
<organism evidence="2 4">
    <name type="scientific">Bacillus cereus</name>
    <dbReference type="NCBI Taxonomy" id="1396"/>
    <lineage>
        <taxon>Bacteria</taxon>
        <taxon>Bacillati</taxon>
        <taxon>Bacillota</taxon>
        <taxon>Bacilli</taxon>
        <taxon>Bacillales</taxon>
        <taxon>Bacillaceae</taxon>
        <taxon>Bacillus</taxon>
        <taxon>Bacillus cereus group</taxon>
    </lineage>
</organism>
<evidence type="ECO:0000256" key="1">
    <source>
        <dbReference type="SAM" id="SignalP"/>
    </source>
</evidence>
<feature type="signal peptide" evidence="1">
    <location>
        <begin position="1"/>
        <end position="25"/>
    </location>
</feature>
<dbReference type="Pfam" id="PF14167">
    <property type="entry name" value="YfkD"/>
    <property type="match status" value="1"/>
</dbReference>
<keyword evidence="1" id="KW-0732">Signal</keyword>
<feature type="chain" id="PRO_5014215064" evidence="1">
    <location>
        <begin position="26"/>
        <end position="265"/>
    </location>
</feature>
<dbReference type="InterPro" id="IPR025548">
    <property type="entry name" value="YfkD"/>
</dbReference>
<accession>A0A063CE62</accession>